<dbReference type="InterPro" id="IPR051609">
    <property type="entry name" value="NmrA/Isoflavone_reductase-like"/>
</dbReference>
<keyword evidence="2" id="KW-0521">NADP</keyword>
<dbReference type="InterPro" id="IPR036291">
    <property type="entry name" value="NAD(P)-bd_dom_sf"/>
</dbReference>
<evidence type="ECO:0000313" key="5">
    <source>
        <dbReference type="EMBL" id="KXG45806.1"/>
    </source>
</evidence>
<evidence type="ECO:0000256" key="2">
    <source>
        <dbReference type="ARBA" id="ARBA00022857"/>
    </source>
</evidence>
<dbReference type="EMBL" id="LHQR01000069">
    <property type="protein sequence ID" value="KXG45806.1"/>
    <property type="molecule type" value="Genomic_DNA"/>
</dbReference>
<comment type="similarity">
    <text evidence="1">Belongs to the NmrA-type oxidoreductase family. Isoflavone reductase subfamily.</text>
</comment>
<dbReference type="Gene3D" id="3.40.50.720">
    <property type="entry name" value="NAD(P)-binding Rossmann-like Domain"/>
    <property type="match status" value="1"/>
</dbReference>
<comment type="caution">
    <text evidence="5">The sequence shown here is derived from an EMBL/GenBank/DDBJ whole genome shotgun (WGS) entry which is preliminary data.</text>
</comment>
<evidence type="ECO:0000256" key="3">
    <source>
        <dbReference type="ARBA" id="ARBA00023002"/>
    </source>
</evidence>
<name>A0A135LA16_PENPA</name>
<dbReference type="Proteomes" id="UP000070168">
    <property type="component" value="Unassembled WGS sequence"/>
</dbReference>
<sequence>MKVALAGAGQVALCLATEFCKSDDEVVVLTSTSKPNFEHLGAEIRLTNYSVDDLTTKLDDCDAVISTLAGPNEFYIYAHSNILEACSQSRRCKHFIPSEWNVNLDDFPDQPMFSAPTHEVVRKKLRSQHGVKWTMICHGWFMEYLLPKEKNPLREIGPAWAMNHSTKVFDMYADGLQKVTLTSTTDAARAVLALLRNSINTGADLPPITLLAGQTLTYRELFQSIKARDPAWRSNQVTFSEVLGDIFEGLKANDPGVAYHQLRVLGFTNANHNPKEKALEWETGVLQGLHATTVEEFLDQAEASKGK</sequence>
<keyword evidence="6" id="KW-1185">Reference proteome</keyword>
<proteinExistence type="inferred from homology"/>
<dbReference type="AlphaFoldDB" id="A0A135LA16"/>
<dbReference type="GO" id="GO:0016491">
    <property type="term" value="F:oxidoreductase activity"/>
    <property type="evidence" value="ECO:0007669"/>
    <property type="project" value="UniProtKB-KW"/>
</dbReference>
<dbReference type="SUPFAM" id="SSF51735">
    <property type="entry name" value="NAD(P)-binding Rossmann-fold domains"/>
    <property type="match status" value="1"/>
</dbReference>
<dbReference type="OrthoDB" id="419598at2759"/>
<evidence type="ECO:0000313" key="6">
    <source>
        <dbReference type="Proteomes" id="UP000070168"/>
    </source>
</evidence>
<dbReference type="PANTHER" id="PTHR47706:SF4">
    <property type="entry name" value="NMRA-LIKE DOMAIN-CONTAINING PROTEIN"/>
    <property type="match status" value="1"/>
</dbReference>
<dbReference type="GeneID" id="63707675"/>
<gene>
    <name evidence="5" type="ORF">PGRI_046620</name>
</gene>
<dbReference type="PANTHER" id="PTHR47706">
    <property type="entry name" value="NMRA-LIKE FAMILY PROTEIN"/>
    <property type="match status" value="1"/>
</dbReference>
<feature type="domain" description="NAD(P)-binding" evidence="4">
    <location>
        <begin position="7"/>
        <end position="143"/>
    </location>
</feature>
<protein>
    <recommendedName>
        <fullName evidence="4">NAD(P)-binding domain-containing protein</fullName>
    </recommendedName>
</protein>
<accession>A0A135LA16</accession>
<dbReference type="InterPro" id="IPR016040">
    <property type="entry name" value="NAD(P)-bd_dom"/>
</dbReference>
<organism evidence="5 6">
    <name type="scientific">Penicillium patulum</name>
    <name type="common">Penicillium griseofulvum</name>
    <dbReference type="NCBI Taxonomy" id="5078"/>
    <lineage>
        <taxon>Eukaryota</taxon>
        <taxon>Fungi</taxon>
        <taxon>Dikarya</taxon>
        <taxon>Ascomycota</taxon>
        <taxon>Pezizomycotina</taxon>
        <taxon>Eurotiomycetes</taxon>
        <taxon>Eurotiomycetidae</taxon>
        <taxon>Eurotiales</taxon>
        <taxon>Aspergillaceae</taxon>
        <taxon>Penicillium</taxon>
    </lineage>
</organism>
<dbReference type="RefSeq" id="XP_040644342.1">
    <property type="nucleotide sequence ID" value="XM_040792375.1"/>
</dbReference>
<dbReference type="OMA" id="NEFTHFG"/>
<keyword evidence="3" id="KW-0560">Oxidoreductase</keyword>
<reference evidence="5 6" key="1">
    <citation type="journal article" date="2016" name="BMC Genomics">
        <title>Genome sequencing and secondary metabolism of the postharvest pathogen Penicillium griseofulvum.</title>
        <authorList>
            <person name="Banani H."/>
            <person name="Marcet-Houben M."/>
            <person name="Ballester A.R."/>
            <person name="Abbruscato P."/>
            <person name="Gonzalez-Candelas L."/>
            <person name="Gabaldon T."/>
            <person name="Spadaro D."/>
        </authorList>
    </citation>
    <scope>NUCLEOTIDE SEQUENCE [LARGE SCALE GENOMIC DNA]</scope>
    <source>
        <strain evidence="5 6">PG3</strain>
    </source>
</reference>
<dbReference type="Pfam" id="PF13460">
    <property type="entry name" value="NAD_binding_10"/>
    <property type="match status" value="1"/>
</dbReference>
<evidence type="ECO:0000259" key="4">
    <source>
        <dbReference type="Pfam" id="PF13460"/>
    </source>
</evidence>
<evidence type="ECO:0000256" key="1">
    <source>
        <dbReference type="ARBA" id="ARBA00005725"/>
    </source>
</evidence>